<dbReference type="InterPro" id="IPR051132">
    <property type="entry name" value="3-5_Exonuclease_domain"/>
</dbReference>
<dbReference type="InterPro" id="IPR044876">
    <property type="entry name" value="HRDC_dom_sf"/>
</dbReference>
<feature type="compositionally biased region" description="Low complexity" evidence="3">
    <location>
        <begin position="624"/>
        <end position="634"/>
    </location>
</feature>
<dbReference type="SMART" id="SM00341">
    <property type="entry name" value="HRDC"/>
    <property type="match status" value="1"/>
</dbReference>
<evidence type="ECO:0000313" key="6">
    <source>
        <dbReference type="Proteomes" id="UP001430848"/>
    </source>
</evidence>
<gene>
    <name evidence="5" type="ORF">SLS63_014205</name>
</gene>
<dbReference type="Pfam" id="PF01612">
    <property type="entry name" value="DNA_pol_A_exo1"/>
    <property type="match status" value="1"/>
</dbReference>
<feature type="region of interest" description="Disordered" evidence="3">
    <location>
        <begin position="504"/>
        <end position="578"/>
    </location>
</feature>
<evidence type="ECO:0000313" key="5">
    <source>
        <dbReference type="EMBL" id="KAK7704779.1"/>
    </source>
</evidence>
<dbReference type="PANTHER" id="PTHR13620">
    <property type="entry name" value="3-5 EXONUCLEASE"/>
    <property type="match status" value="1"/>
</dbReference>
<dbReference type="SMART" id="SM00474">
    <property type="entry name" value="35EXOc"/>
    <property type="match status" value="1"/>
</dbReference>
<dbReference type="Gene3D" id="3.30.420.10">
    <property type="entry name" value="Ribonuclease H-like superfamily/Ribonuclease H"/>
    <property type="match status" value="1"/>
</dbReference>
<reference evidence="5 6" key="1">
    <citation type="submission" date="2024-02" db="EMBL/GenBank/DDBJ databases">
        <title>De novo assembly and annotation of 12 fungi associated with fruit tree decline syndrome in Ontario, Canada.</title>
        <authorList>
            <person name="Sulman M."/>
            <person name="Ellouze W."/>
            <person name="Ilyukhin E."/>
        </authorList>
    </citation>
    <scope>NUCLEOTIDE SEQUENCE [LARGE SCALE GENOMIC DNA]</scope>
    <source>
        <strain evidence="5 6">M169</strain>
    </source>
</reference>
<keyword evidence="1" id="KW-0540">Nuclease</keyword>
<accession>A0ABR1NKH0</accession>
<dbReference type="SUPFAM" id="SSF47819">
    <property type="entry name" value="HRDC-like"/>
    <property type="match status" value="1"/>
</dbReference>
<protein>
    <recommendedName>
        <fullName evidence="4">HRDC domain-containing protein</fullName>
    </recommendedName>
</protein>
<feature type="compositionally biased region" description="Acidic residues" evidence="3">
    <location>
        <begin position="510"/>
        <end position="522"/>
    </location>
</feature>
<dbReference type="SUPFAM" id="SSF53098">
    <property type="entry name" value="Ribonuclease H-like"/>
    <property type="match status" value="1"/>
</dbReference>
<comment type="caution">
    <text evidence="5">The sequence shown here is derived from an EMBL/GenBank/DDBJ whole genome shotgun (WGS) entry which is preliminary data.</text>
</comment>
<dbReference type="InterPro" id="IPR002562">
    <property type="entry name" value="3'-5'_exonuclease_dom"/>
</dbReference>
<name>A0ABR1NKH0_DIAER</name>
<dbReference type="EMBL" id="JAKNSF020000271">
    <property type="protein sequence ID" value="KAK7704779.1"/>
    <property type="molecule type" value="Genomic_DNA"/>
</dbReference>
<feature type="region of interest" description="Disordered" evidence="3">
    <location>
        <begin position="619"/>
        <end position="661"/>
    </location>
</feature>
<evidence type="ECO:0000256" key="3">
    <source>
        <dbReference type="SAM" id="MobiDB-lite"/>
    </source>
</evidence>
<feature type="compositionally biased region" description="Basic and acidic residues" evidence="3">
    <location>
        <begin position="284"/>
        <end position="301"/>
    </location>
</feature>
<dbReference type="InterPro" id="IPR036397">
    <property type="entry name" value="RNaseH_sf"/>
</dbReference>
<dbReference type="PROSITE" id="PS50967">
    <property type="entry name" value="HRDC"/>
    <property type="match status" value="1"/>
</dbReference>
<feature type="region of interest" description="Disordered" evidence="3">
    <location>
        <begin position="281"/>
        <end position="301"/>
    </location>
</feature>
<dbReference type="Proteomes" id="UP001430848">
    <property type="component" value="Unassembled WGS sequence"/>
</dbReference>
<dbReference type="InterPro" id="IPR010997">
    <property type="entry name" value="HRDC-like_sf"/>
</dbReference>
<dbReference type="Gene3D" id="1.10.150.80">
    <property type="entry name" value="HRDC domain"/>
    <property type="match status" value="1"/>
</dbReference>
<evidence type="ECO:0000256" key="1">
    <source>
        <dbReference type="ARBA" id="ARBA00022722"/>
    </source>
</evidence>
<dbReference type="InterPro" id="IPR012337">
    <property type="entry name" value="RNaseH-like_sf"/>
</dbReference>
<proteinExistence type="predicted"/>
<feature type="region of interest" description="Disordered" evidence="3">
    <location>
        <begin position="342"/>
        <end position="369"/>
    </location>
</feature>
<dbReference type="InterPro" id="IPR002121">
    <property type="entry name" value="HRDC_dom"/>
</dbReference>
<dbReference type="CDD" id="cd06141">
    <property type="entry name" value="WRN_exo"/>
    <property type="match status" value="1"/>
</dbReference>
<keyword evidence="2" id="KW-0378">Hydrolase</keyword>
<feature type="compositionally biased region" description="Basic and acidic residues" evidence="3">
    <location>
        <begin position="542"/>
        <end position="556"/>
    </location>
</feature>
<dbReference type="PANTHER" id="PTHR13620:SF104">
    <property type="entry name" value="EXONUCLEASE 3'-5' DOMAIN-CONTAINING PROTEIN 2"/>
    <property type="match status" value="1"/>
</dbReference>
<evidence type="ECO:0000256" key="2">
    <source>
        <dbReference type="ARBA" id="ARBA00022801"/>
    </source>
</evidence>
<organism evidence="5 6">
    <name type="scientific">Diaporthe eres</name>
    <name type="common">Phomopsis oblonga</name>
    <dbReference type="NCBI Taxonomy" id="83184"/>
    <lineage>
        <taxon>Eukaryota</taxon>
        <taxon>Fungi</taxon>
        <taxon>Dikarya</taxon>
        <taxon>Ascomycota</taxon>
        <taxon>Pezizomycotina</taxon>
        <taxon>Sordariomycetes</taxon>
        <taxon>Sordariomycetidae</taxon>
        <taxon>Diaporthales</taxon>
        <taxon>Diaporthaceae</taxon>
        <taxon>Diaporthe</taxon>
        <taxon>Diaporthe eres species complex</taxon>
    </lineage>
</organism>
<evidence type="ECO:0000259" key="4">
    <source>
        <dbReference type="PROSITE" id="PS50967"/>
    </source>
</evidence>
<sequence>MGDSKRDRATWPLSFQMSSTGHRFWSHTLYRGLQDQPVRVSYSRTKLESEEIAHEFLGEKVLGFDMEWPWEANTTANSPLQQRIGLIQIACEDKIALFHIGLHSGTTAKDLLAPALRTIIEDPTIAKCGVAVLNADFARLRQWFGLEPRGAFELSHLHSLVSYGASNPAKCTTKLRSLSAQVEQHLGLPLHKGKVRTSNWSQPLNNDQRHYAAADAYAGFMLFHCMNAKRMDMVPTPPLPVYAETYGDAVQGMPPKRPLQLVPVHGNVGPTSVLDFYRAPGEGFEDHSDAPSEQRQAAHDKKALLPPEGASGYVRIGRRGKHILFAEASEVGADVVRQLRDQHAVEQQQRDGAPGGTSPPVMAAAKPTSSKVKSAASTKASGVLDETGTELLFQELRKHRRDLAKERKCAPFIIAHDTHLHAISRKCPRSEVEILRIHGIGKKKFADCGPAWLAIVKDFVEKSGTDEAKQVLPLAVPTASQPIRSTPILHTGISFSMQNASLGREKVGEENENDLDDQDSSDESSAFGSPLREPSPSVLKRKREELEPEQKPDPERQGQLQRTHWVPSESAEQPRQAPLAVTTMRPPQILETPGQHDTANEPVLRKTPRIKYECMPAAQESNKAAIPTSASTLPPATPNKIHPPRHSTAKPEVDFSSAAKQSKTSQVQDKILRNKIIAFNKLVTTTVQLPANTIEHLVNKLPRTTEELLQVPGIMPFANACSRANRDLLGFLVKSAPATR</sequence>
<dbReference type="Pfam" id="PF00570">
    <property type="entry name" value="HRDC"/>
    <property type="match status" value="1"/>
</dbReference>
<keyword evidence="6" id="KW-1185">Reference proteome</keyword>
<feature type="domain" description="HRDC" evidence="4">
    <location>
        <begin position="386"/>
        <end position="466"/>
    </location>
</feature>